<evidence type="ECO:0000256" key="5">
    <source>
        <dbReference type="RuleBase" id="RU361279"/>
    </source>
</evidence>
<evidence type="ECO:0000256" key="4">
    <source>
        <dbReference type="PIRSR" id="PIRSR006806-1"/>
    </source>
</evidence>
<dbReference type="InterPro" id="IPR002698">
    <property type="entry name" value="FTHF_cligase"/>
</dbReference>
<dbReference type="GO" id="GO:0005524">
    <property type="term" value="F:ATP binding"/>
    <property type="evidence" value="ECO:0007669"/>
    <property type="project" value="UniProtKB-KW"/>
</dbReference>
<reference evidence="6" key="1">
    <citation type="submission" date="2016-04" db="EMBL/GenBank/DDBJ databases">
        <authorList>
            <person name="Evans L.H."/>
            <person name="Alamgir A."/>
            <person name="Owens N."/>
            <person name="Weber N.D."/>
            <person name="Virtaneva K."/>
            <person name="Barbian K."/>
            <person name="Babar A."/>
            <person name="Rosenke K."/>
        </authorList>
    </citation>
    <scope>NUCLEOTIDE SEQUENCE</scope>
    <source>
        <strain evidence="6">86</strain>
    </source>
</reference>
<comment type="similarity">
    <text evidence="1 5">Belongs to the 5-formyltetrahydrofolate cyclo-ligase family.</text>
</comment>
<evidence type="ECO:0000256" key="3">
    <source>
        <dbReference type="ARBA" id="ARBA00022840"/>
    </source>
</evidence>
<dbReference type="NCBIfam" id="TIGR02727">
    <property type="entry name" value="MTHFS_bact"/>
    <property type="match status" value="1"/>
</dbReference>
<dbReference type="GO" id="GO:0035999">
    <property type="term" value="P:tetrahydrofolate interconversion"/>
    <property type="evidence" value="ECO:0007669"/>
    <property type="project" value="TreeGrafter"/>
</dbReference>
<dbReference type="PANTHER" id="PTHR23407:SF1">
    <property type="entry name" value="5-FORMYLTETRAHYDROFOLATE CYCLO-LIGASE"/>
    <property type="match status" value="1"/>
</dbReference>
<feature type="binding site" evidence="4">
    <location>
        <position position="50"/>
    </location>
    <ligand>
        <name>substrate</name>
    </ligand>
</feature>
<dbReference type="GO" id="GO:0009396">
    <property type="term" value="P:folic acid-containing compound biosynthetic process"/>
    <property type="evidence" value="ECO:0007669"/>
    <property type="project" value="TreeGrafter"/>
</dbReference>
<dbReference type="GO" id="GO:0046872">
    <property type="term" value="F:metal ion binding"/>
    <property type="evidence" value="ECO:0007669"/>
    <property type="project" value="UniProtKB-KW"/>
</dbReference>
<name>A0A212KF84_9DELT</name>
<feature type="binding site" evidence="4">
    <location>
        <begin position="4"/>
        <end position="8"/>
    </location>
    <ligand>
        <name>ATP</name>
        <dbReference type="ChEBI" id="CHEBI:30616"/>
    </ligand>
</feature>
<dbReference type="Gene3D" id="3.40.50.10420">
    <property type="entry name" value="NagB/RpiA/CoA transferase-like"/>
    <property type="match status" value="1"/>
</dbReference>
<keyword evidence="6" id="KW-0436">Ligase</keyword>
<feature type="binding site" evidence="4">
    <location>
        <begin position="137"/>
        <end position="145"/>
    </location>
    <ligand>
        <name>ATP</name>
        <dbReference type="ChEBI" id="CHEBI:30616"/>
    </ligand>
</feature>
<dbReference type="Pfam" id="PF01812">
    <property type="entry name" value="5-FTHF_cyc-lig"/>
    <property type="match status" value="1"/>
</dbReference>
<comment type="catalytic activity">
    <reaction evidence="5">
        <text>(6S)-5-formyl-5,6,7,8-tetrahydrofolate + ATP = (6R)-5,10-methenyltetrahydrofolate + ADP + phosphate</text>
        <dbReference type="Rhea" id="RHEA:10488"/>
        <dbReference type="ChEBI" id="CHEBI:30616"/>
        <dbReference type="ChEBI" id="CHEBI:43474"/>
        <dbReference type="ChEBI" id="CHEBI:57455"/>
        <dbReference type="ChEBI" id="CHEBI:57457"/>
        <dbReference type="ChEBI" id="CHEBI:456216"/>
        <dbReference type="EC" id="6.3.3.2"/>
    </reaction>
</comment>
<dbReference type="InterPro" id="IPR037171">
    <property type="entry name" value="NagB/RpiA_transferase-like"/>
</dbReference>
<accession>A0A212KF84</accession>
<organism evidence="6">
    <name type="scientific">uncultured delta proteobacterium</name>
    <dbReference type="NCBI Taxonomy" id="34034"/>
    <lineage>
        <taxon>Bacteria</taxon>
        <taxon>Deltaproteobacteria</taxon>
        <taxon>environmental samples</taxon>
    </lineage>
</organism>
<comment type="cofactor">
    <cofactor evidence="5">
        <name>Mg(2+)</name>
        <dbReference type="ChEBI" id="CHEBI:18420"/>
    </cofactor>
</comment>
<dbReference type="GO" id="GO:0030272">
    <property type="term" value="F:5-formyltetrahydrofolate cyclo-ligase activity"/>
    <property type="evidence" value="ECO:0007669"/>
    <property type="project" value="UniProtKB-EC"/>
</dbReference>
<dbReference type="EC" id="6.3.3.2" evidence="5"/>
<evidence type="ECO:0000256" key="1">
    <source>
        <dbReference type="ARBA" id="ARBA00010638"/>
    </source>
</evidence>
<keyword evidence="3 4" id="KW-0067">ATP-binding</keyword>
<evidence type="ECO:0000256" key="2">
    <source>
        <dbReference type="ARBA" id="ARBA00022741"/>
    </source>
</evidence>
<protein>
    <recommendedName>
        <fullName evidence="5">5-formyltetrahydrofolate cyclo-ligase</fullName>
        <ecNumber evidence="5">6.3.3.2</ecNumber>
    </recommendedName>
</protein>
<feature type="binding site" evidence="4">
    <location>
        <position position="55"/>
    </location>
    <ligand>
        <name>substrate</name>
    </ligand>
</feature>
<keyword evidence="5" id="KW-0479">Metal-binding</keyword>
<dbReference type="PANTHER" id="PTHR23407">
    <property type="entry name" value="ATPASE INHIBITOR/5-FORMYLTETRAHYDROFOLATE CYCLO-LIGASE"/>
    <property type="match status" value="1"/>
</dbReference>
<evidence type="ECO:0000313" key="6">
    <source>
        <dbReference type="EMBL" id="SBW10307.1"/>
    </source>
</evidence>
<sequence>MPEKAALRELMRAKRRALTEKDVFERSLKAQRHILASAEWTAASSVGLYMAVRREMDTALLADAAWKAGKEVLIPYTPPHTPGVMCLLPCLSGQTLVESRFGIPEPAAATCPLPPEEIWVPGIIIVPGLAFDRDGHRLGTGGGYYDRLFAQNSMQDTIRIGLAYAFQIVDALPAEVWDAPMHAVATEEGLTWL</sequence>
<dbReference type="InterPro" id="IPR024185">
    <property type="entry name" value="FTHF_cligase-like_sf"/>
</dbReference>
<keyword evidence="5" id="KW-0460">Magnesium</keyword>
<dbReference type="AlphaFoldDB" id="A0A212KF84"/>
<dbReference type="SUPFAM" id="SSF100950">
    <property type="entry name" value="NagB/RpiA/CoA transferase-like"/>
    <property type="match status" value="1"/>
</dbReference>
<dbReference type="EMBL" id="FLUQ01000006">
    <property type="protein sequence ID" value="SBW10307.1"/>
    <property type="molecule type" value="Genomic_DNA"/>
</dbReference>
<gene>
    <name evidence="6" type="ORF">KL86DPRO_60114</name>
</gene>
<dbReference type="PIRSF" id="PIRSF006806">
    <property type="entry name" value="FTHF_cligase"/>
    <property type="match status" value="1"/>
</dbReference>
<keyword evidence="2 4" id="KW-0547">Nucleotide-binding</keyword>
<proteinExistence type="inferred from homology"/>